<dbReference type="NCBIfam" id="NF011080">
    <property type="entry name" value="PRK14508.1-3"/>
    <property type="match status" value="1"/>
</dbReference>
<dbReference type="GO" id="GO:0004134">
    <property type="term" value="F:4-alpha-glucanotransferase activity"/>
    <property type="evidence" value="ECO:0007669"/>
    <property type="project" value="UniProtKB-EC"/>
</dbReference>
<dbReference type="EMBL" id="LGKN01000006">
    <property type="protein sequence ID" value="KPL87245.1"/>
    <property type="molecule type" value="Genomic_DNA"/>
</dbReference>
<name>A0A0M9UC58_9CHLR</name>
<proteinExistence type="inferred from homology"/>
<reference evidence="12 14" key="2">
    <citation type="submission" date="2015-07" db="EMBL/GenBank/DDBJ databases">
        <title>Whole genome sequence of Ardenticatena maritima DSM 23922.</title>
        <authorList>
            <person name="Hemp J."/>
            <person name="Ward L.M."/>
            <person name="Pace L.A."/>
            <person name="Fischer W.W."/>
        </authorList>
    </citation>
    <scope>NUCLEOTIDE SEQUENCE [LARGE SCALE GENOMIC DNA]</scope>
    <source>
        <strain evidence="12 14">110S</strain>
    </source>
</reference>
<evidence type="ECO:0000256" key="10">
    <source>
        <dbReference type="RuleBase" id="RU361207"/>
    </source>
</evidence>
<evidence type="ECO:0000256" key="5">
    <source>
        <dbReference type="ARBA" id="ARBA00022676"/>
    </source>
</evidence>
<dbReference type="RefSeq" id="WP_054492497.1">
    <property type="nucleotide sequence ID" value="NZ_BBZA01000065.1"/>
</dbReference>
<dbReference type="EMBL" id="BBZA01000065">
    <property type="protein sequence ID" value="GAP62587.1"/>
    <property type="molecule type" value="Genomic_DNA"/>
</dbReference>
<keyword evidence="13" id="KW-1185">Reference proteome</keyword>
<comment type="caution">
    <text evidence="11">The sequence shown here is derived from an EMBL/GenBank/DDBJ whole genome shotgun (WGS) entry which is preliminary data.</text>
</comment>
<dbReference type="GO" id="GO:0005975">
    <property type="term" value="P:carbohydrate metabolic process"/>
    <property type="evidence" value="ECO:0007669"/>
    <property type="project" value="InterPro"/>
</dbReference>
<dbReference type="Proteomes" id="UP000050502">
    <property type="component" value="Unassembled WGS sequence"/>
</dbReference>
<evidence type="ECO:0000256" key="2">
    <source>
        <dbReference type="ARBA" id="ARBA00005684"/>
    </source>
</evidence>
<evidence type="ECO:0000256" key="7">
    <source>
        <dbReference type="ARBA" id="ARBA00023277"/>
    </source>
</evidence>
<sequence>MNLQRAMGLLLHPTSLPGRYGIGEINEMAYRWVDTLVRARQRIWQILPLGPTGFGDSPYQTHSAFAGNPLLIDLESLANRGYIAPEALANAPDFPAHEVDYGGVIAWKKPLLREAFDRFDRMADEQERANFEAFCAEHDGEWLHDYALFMALKSHFGGGPWNEWPVEVRRREPEALLHYSMRLAGDIMAHKFQQYLFFRQWSALKAYANERGVLIMGDIPIYVAYDSADVWANQHLFCLDEDGLPIEVAGVPPDYFSETGQLWGNPLYRWDVMASQNFAWWVARVRHTLRTVDVIRLDHFRGFEAYWAVPYGEPTAVNGRWVKGPGATLFNTLKLALGDVPFIAEDLGMITPEVVALRDRFGFPGMRILQFAFDDGPANEHLPHNYTKPMVVYTGTHDNDTTRGWYEQATPHEREMLRRYLGYQPDDVAWALMRLGAQSPAVWAIFPVQDVLSLGSEARMNYPGRPGGNWRWRLLPDALTQGHLDGLAELATLYGRAPA</sequence>
<evidence type="ECO:0000256" key="3">
    <source>
        <dbReference type="ARBA" id="ARBA00012560"/>
    </source>
</evidence>
<evidence type="ECO:0000313" key="13">
    <source>
        <dbReference type="Proteomes" id="UP000037784"/>
    </source>
</evidence>
<dbReference type="PANTHER" id="PTHR32438">
    <property type="entry name" value="4-ALPHA-GLUCANOTRANSFERASE DPE1, CHLOROPLASTIC/AMYLOPLASTIC"/>
    <property type="match status" value="1"/>
</dbReference>
<keyword evidence="6 10" id="KW-0808">Transferase</keyword>
<dbReference type="STRING" id="872965.SE16_12115"/>
<evidence type="ECO:0000256" key="1">
    <source>
        <dbReference type="ARBA" id="ARBA00000439"/>
    </source>
</evidence>
<evidence type="ECO:0000256" key="6">
    <source>
        <dbReference type="ARBA" id="ARBA00022679"/>
    </source>
</evidence>
<gene>
    <name evidence="11" type="primary">malQ</name>
    <name evidence="11" type="ORF">ARMA_1010</name>
    <name evidence="12" type="ORF">SE16_12115</name>
</gene>
<reference evidence="13" key="3">
    <citation type="submission" date="2015-08" db="EMBL/GenBank/DDBJ databases">
        <title>Draft Genome Sequence of a Heterotrophic Facultative Anaerobic Bacterium Ardenticatena maritima Strain 110S.</title>
        <authorList>
            <person name="Kawaichi S."/>
            <person name="Yoshida T."/>
            <person name="Sako Y."/>
            <person name="Nakamura R."/>
        </authorList>
    </citation>
    <scope>NUCLEOTIDE SEQUENCE [LARGE SCALE GENOMIC DNA]</scope>
    <source>
        <strain evidence="13">110S</strain>
    </source>
</reference>
<dbReference type="InParanoid" id="A0A0M9UC58"/>
<dbReference type="Gene3D" id="3.20.20.80">
    <property type="entry name" value="Glycosidases"/>
    <property type="match status" value="1"/>
</dbReference>
<evidence type="ECO:0000256" key="8">
    <source>
        <dbReference type="ARBA" id="ARBA00031423"/>
    </source>
</evidence>
<dbReference type="Proteomes" id="UP000037784">
    <property type="component" value="Unassembled WGS sequence"/>
</dbReference>
<dbReference type="PANTHER" id="PTHR32438:SF5">
    <property type="entry name" value="4-ALPHA-GLUCANOTRANSFERASE DPE1, CHLOROPLASTIC_AMYLOPLASTIC"/>
    <property type="match status" value="1"/>
</dbReference>
<organism evidence="11 13">
    <name type="scientific">Ardenticatena maritima</name>
    <dbReference type="NCBI Taxonomy" id="872965"/>
    <lineage>
        <taxon>Bacteria</taxon>
        <taxon>Bacillati</taxon>
        <taxon>Chloroflexota</taxon>
        <taxon>Ardenticatenia</taxon>
        <taxon>Ardenticatenales</taxon>
        <taxon>Ardenticatenaceae</taxon>
        <taxon>Ardenticatena</taxon>
    </lineage>
</organism>
<keyword evidence="5 10" id="KW-0328">Glycosyltransferase</keyword>
<dbReference type="InterPro" id="IPR017853">
    <property type="entry name" value="GH"/>
</dbReference>
<dbReference type="EC" id="2.4.1.25" evidence="3 10"/>
<evidence type="ECO:0000313" key="11">
    <source>
        <dbReference type="EMBL" id="GAP62587.1"/>
    </source>
</evidence>
<dbReference type="OrthoDB" id="9811841at2"/>
<comment type="similarity">
    <text evidence="2 10">Belongs to the disproportionating enzyme family.</text>
</comment>
<dbReference type="Pfam" id="PF02446">
    <property type="entry name" value="Glyco_hydro_77"/>
    <property type="match status" value="1"/>
</dbReference>
<dbReference type="NCBIfam" id="NF011079">
    <property type="entry name" value="PRK14508.1-2"/>
    <property type="match status" value="1"/>
</dbReference>
<comment type="catalytic activity">
    <reaction evidence="1 10">
        <text>Transfers a segment of a (1-&gt;4)-alpha-D-glucan to a new position in an acceptor, which may be glucose or a (1-&gt;4)-alpha-D-glucan.</text>
        <dbReference type="EC" id="2.4.1.25"/>
    </reaction>
</comment>
<dbReference type="PATRIC" id="fig|872965.6.peg.2887"/>
<evidence type="ECO:0000313" key="14">
    <source>
        <dbReference type="Proteomes" id="UP000050502"/>
    </source>
</evidence>
<dbReference type="AlphaFoldDB" id="A0A0M9UC58"/>
<dbReference type="SUPFAM" id="SSF51445">
    <property type="entry name" value="(Trans)glycosidases"/>
    <property type="match status" value="1"/>
</dbReference>
<dbReference type="InterPro" id="IPR003385">
    <property type="entry name" value="Glyco_hydro_77"/>
</dbReference>
<dbReference type="NCBIfam" id="TIGR00217">
    <property type="entry name" value="malQ"/>
    <property type="match status" value="1"/>
</dbReference>
<reference evidence="11 13" key="1">
    <citation type="journal article" date="2015" name="Genome Announc.">
        <title>Draft Genome Sequence of a Heterotrophic Facultative Anaerobic Thermophilic Bacterium, Ardenticatena maritima Strain 110ST.</title>
        <authorList>
            <person name="Kawaichi S."/>
            <person name="Yoshida T."/>
            <person name="Sako Y."/>
            <person name="Nakamura R."/>
        </authorList>
    </citation>
    <scope>NUCLEOTIDE SEQUENCE [LARGE SCALE GENOMIC DNA]</scope>
    <source>
        <strain evidence="11 13">110S</strain>
    </source>
</reference>
<accession>A0A0M9UC58</accession>
<evidence type="ECO:0000256" key="9">
    <source>
        <dbReference type="ARBA" id="ARBA00031501"/>
    </source>
</evidence>
<evidence type="ECO:0000256" key="4">
    <source>
        <dbReference type="ARBA" id="ARBA00020295"/>
    </source>
</evidence>
<evidence type="ECO:0000313" key="12">
    <source>
        <dbReference type="EMBL" id="KPL87245.1"/>
    </source>
</evidence>
<keyword evidence="7 10" id="KW-0119">Carbohydrate metabolism</keyword>
<protein>
    <recommendedName>
        <fullName evidence="4 10">4-alpha-glucanotransferase</fullName>
        <ecNumber evidence="3 10">2.4.1.25</ecNumber>
    </recommendedName>
    <alternativeName>
        <fullName evidence="8 10">Amylomaltase</fullName>
    </alternativeName>
    <alternativeName>
        <fullName evidence="9 10">Disproportionating enzyme</fullName>
    </alternativeName>
</protein>